<evidence type="ECO:0000313" key="6">
    <source>
        <dbReference type="Proteomes" id="UP000553034"/>
    </source>
</evidence>
<dbReference type="SUPFAM" id="SSF55729">
    <property type="entry name" value="Acyl-CoA N-acyltransferases (Nat)"/>
    <property type="match status" value="1"/>
</dbReference>
<dbReference type="PROSITE" id="PS51186">
    <property type="entry name" value="GNAT"/>
    <property type="match status" value="1"/>
</dbReference>
<keyword evidence="6" id="KW-1185">Reference proteome</keyword>
<dbReference type="Pfam" id="PF00583">
    <property type="entry name" value="Acetyltransf_1"/>
    <property type="match status" value="1"/>
</dbReference>
<comment type="similarity">
    <text evidence="1">Belongs to the acetyltransferase family.</text>
</comment>
<keyword evidence="3" id="KW-0012">Acyltransferase</keyword>
<dbReference type="InterPro" id="IPR016181">
    <property type="entry name" value="Acyl_CoA_acyltransferase"/>
</dbReference>
<dbReference type="EMBL" id="JACIFO010000006">
    <property type="protein sequence ID" value="MBB4119339.1"/>
    <property type="molecule type" value="Genomic_DNA"/>
</dbReference>
<dbReference type="PANTHER" id="PTHR10545">
    <property type="entry name" value="DIAMINE N-ACETYLTRANSFERASE"/>
    <property type="match status" value="1"/>
</dbReference>
<evidence type="ECO:0000256" key="2">
    <source>
        <dbReference type="ARBA" id="ARBA00022679"/>
    </source>
</evidence>
<evidence type="ECO:0000256" key="3">
    <source>
        <dbReference type="ARBA" id="ARBA00023315"/>
    </source>
</evidence>
<gene>
    <name evidence="5" type="ORF">GGR32_001637</name>
</gene>
<evidence type="ECO:0000256" key="1">
    <source>
        <dbReference type="ARBA" id="ARBA00008694"/>
    </source>
</evidence>
<dbReference type="Proteomes" id="UP000553034">
    <property type="component" value="Unassembled WGS sequence"/>
</dbReference>
<accession>A0A840ELU5</accession>
<keyword evidence="2" id="KW-0808">Transferase</keyword>
<organism evidence="5 6">
    <name type="scientific">Mesonia hippocampi</name>
    <dbReference type="NCBI Taxonomy" id="1628250"/>
    <lineage>
        <taxon>Bacteria</taxon>
        <taxon>Pseudomonadati</taxon>
        <taxon>Bacteroidota</taxon>
        <taxon>Flavobacteriia</taxon>
        <taxon>Flavobacteriales</taxon>
        <taxon>Flavobacteriaceae</taxon>
        <taxon>Mesonia</taxon>
    </lineage>
</organism>
<dbReference type="FunFam" id="3.40.630.30:FF:000064">
    <property type="entry name" value="GNAT family acetyltransferase"/>
    <property type="match status" value="1"/>
</dbReference>
<proteinExistence type="inferred from homology"/>
<comment type="caution">
    <text evidence="5">The sequence shown here is derived from an EMBL/GenBank/DDBJ whole genome shotgun (WGS) entry which is preliminary data.</text>
</comment>
<dbReference type="PANTHER" id="PTHR10545:SF29">
    <property type="entry name" value="GH14572P-RELATED"/>
    <property type="match status" value="1"/>
</dbReference>
<evidence type="ECO:0000313" key="5">
    <source>
        <dbReference type="EMBL" id="MBB4119339.1"/>
    </source>
</evidence>
<dbReference type="InterPro" id="IPR051016">
    <property type="entry name" value="Diverse_Substrate_AcTransf"/>
</dbReference>
<dbReference type="CDD" id="cd04301">
    <property type="entry name" value="NAT_SF"/>
    <property type="match status" value="1"/>
</dbReference>
<name>A0A840ELU5_9FLAO</name>
<dbReference type="RefSeq" id="WP_183477694.1">
    <property type="nucleotide sequence ID" value="NZ_JACIFO010000006.1"/>
</dbReference>
<dbReference type="Gene3D" id="3.40.630.30">
    <property type="match status" value="1"/>
</dbReference>
<feature type="domain" description="N-acetyltransferase" evidence="4">
    <location>
        <begin position="3"/>
        <end position="157"/>
    </location>
</feature>
<dbReference type="AlphaFoldDB" id="A0A840ELU5"/>
<reference evidence="5 6" key="1">
    <citation type="submission" date="2020-08" db="EMBL/GenBank/DDBJ databases">
        <title>Genomic Encyclopedia of Type Strains, Phase IV (KMG-IV): sequencing the most valuable type-strain genomes for metagenomic binning, comparative biology and taxonomic classification.</title>
        <authorList>
            <person name="Goeker M."/>
        </authorList>
    </citation>
    <scope>NUCLEOTIDE SEQUENCE [LARGE SCALE GENOMIC DNA]</scope>
    <source>
        <strain evidence="5 6">DSM 29568</strain>
    </source>
</reference>
<evidence type="ECO:0000259" key="4">
    <source>
        <dbReference type="PROSITE" id="PS51186"/>
    </source>
</evidence>
<protein>
    <recommendedName>
        <fullName evidence="4">N-acetyltransferase domain-containing protein</fullName>
    </recommendedName>
</protein>
<dbReference type="GO" id="GO:0008080">
    <property type="term" value="F:N-acetyltransferase activity"/>
    <property type="evidence" value="ECO:0007669"/>
    <property type="project" value="TreeGrafter"/>
</dbReference>
<dbReference type="InterPro" id="IPR000182">
    <property type="entry name" value="GNAT_dom"/>
</dbReference>
<sequence length="159" mass="18503">MNISIRKASPTDTKDILRLINELAIFENEPDAVEITEKDLLENGFGEQPLFSCLVAEIDTHICGLALYYHRFSTWKGKSIHLEDLIVEEAYRGNGIGKKLYTEVMKDAYHQNVKRVEWAVLDWNKNAKDFYKNTGATIFDDWQIVQFNEENLKLFVEKQ</sequence>